<protein>
    <submittedName>
        <fullName evidence="1">ABC transporter permease protein</fullName>
    </submittedName>
</protein>
<evidence type="ECO:0000313" key="1">
    <source>
        <dbReference type="EMBL" id="EEL67204.1"/>
    </source>
</evidence>
<comment type="caution">
    <text evidence="1">The sequence shown here is derived from an EMBL/GenBank/DDBJ whole genome shotgun (WGS) entry which is preliminary data.</text>
</comment>
<sequence length="45" mass="5295">MSSSIQVVYLLNDPQYIDAFKQEAKKSDIDFNYFKLDAQDSLYNK</sequence>
<organism evidence="1">
    <name type="scientific">Bacillus mycoides</name>
    <dbReference type="NCBI Taxonomy" id="1405"/>
    <lineage>
        <taxon>Bacteria</taxon>
        <taxon>Bacillati</taxon>
        <taxon>Bacillota</taxon>
        <taxon>Bacilli</taxon>
        <taxon>Bacillales</taxon>
        <taxon>Bacillaceae</taxon>
        <taxon>Bacillus</taxon>
        <taxon>Bacillus cereus group</taxon>
    </lineage>
</organism>
<dbReference type="Proteomes" id="UP000001753">
    <property type="component" value="Chromosome"/>
</dbReference>
<name>C2Y4F5_BACMY</name>
<proteinExistence type="predicted"/>
<dbReference type="HOGENOM" id="CLU_3195816_0_0_9"/>
<reference evidence="1" key="1">
    <citation type="journal article" date="2012" name="Genome Res.">
        <title>Genomic characterization of the Bacillus cereus sensu lato species: Backdrop to the evolution of Bacillus anthracis.</title>
        <authorList>
            <person name="Zwick M.E."/>
            <person name="Joseph S.J."/>
            <person name="Didelot X."/>
            <person name="Chen P.E."/>
            <person name="Bishop-Lilly K.A."/>
            <person name="Stewart A.C."/>
            <person name="Willner K."/>
            <person name="Nolan N."/>
            <person name="Lentz S."/>
            <person name="Thomason M.K."/>
            <person name="Sozhamannan S."/>
            <person name="Mateczun A.J."/>
            <person name="Du L."/>
            <person name="Read T.D."/>
        </authorList>
    </citation>
    <scope>NUCLEOTIDE SEQUENCE [LARGE SCALE GENOMIC DNA]</scope>
    <source>
        <strain evidence="1">AH603</strain>
    </source>
</reference>
<dbReference type="EMBL" id="ACMP01000247">
    <property type="protein sequence ID" value="EEL67204.1"/>
    <property type="molecule type" value="Genomic_DNA"/>
</dbReference>
<dbReference type="AlphaFoldDB" id="C2Y4F5"/>
<gene>
    <name evidence="1" type="ORF">bcere0026_58800</name>
</gene>
<accession>C2Y4F5</accession>